<accession>A0A926FKD0</accession>
<protein>
    <submittedName>
        <fullName evidence="2">EAL domain-containing protein</fullName>
    </submittedName>
</protein>
<reference evidence="2" key="1">
    <citation type="submission" date="2020-07" db="EMBL/GenBank/DDBJ databases">
        <title>Carbapenem Resistant Aeromonas hydrophila Carrying blacphA7 Isolated from Two Solid Organ Transplant Patients.</title>
        <authorList>
            <person name="Hilt E."/>
            <person name="Fitzwater S.P."/>
            <person name="Ward K."/>
            <person name="De St Maurice A."/>
            <person name="Chandrasekaran S."/>
            <person name="Garner O.B."/>
            <person name="Yang S."/>
        </authorList>
    </citation>
    <scope>NUCLEOTIDE SEQUENCE</scope>
    <source>
        <strain evidence="2">B-1</strain>
    </source>
</reference>
<dbReference type="AlphaFoldDB" id="A0A926FKD0"/>
<organism evidence="2">
    <name type="scientific">Aeromonas hydrophila</name>
    <dbReference type="NCBI Taxonomy" id="644"/>
    <lineage>
        <taxon>Bacteria</taxon>
        <taxon>Pseudomonadati</taxon>
        <taxon>Pseudomonadota</taxon>
        <taxon>Gammaproteobacteria</taxon>
        <taxon>Aeromonadales</taxon>
        <taxon>Aeromonadaceae</taxon>
        <taxon>Aeromonas</taxon>
    </lineage>
</organism>
<sequence length="62" mass="6745">MFVQDIERSTMAYQIVMNIMDLADRIGASVIAEGIETPAQVALLRKAGSIAFRGISTASRCR</sequence>
<gene>
    <name evidence="2" type="ORF">H2136_14865</name>
</gene>
<dbReference type="Pfam" id="PF00563">
    <property type="entry name" value="EAL"/>
    <property type="match status" value="1"/>
</dbReference>
<evidence type="ECO:0000313" key="2">
    <source>
        <dbReference type="EMBL" id="MBC8674116.1"/>
    </source>
</evidence>
<proteinExistence type="predicted"/>
<dbReference type="Gene3D" id="3.20.20.450">
    <property type="entry name" value="EAL domain"/>
    <property type="match status" value="1"/>
</dbReference>
<comment type="caution">
    <text evidence="2">The sequence shown here is derived from an EMBL/GenBank/DDBJ whole genome shotgun (WGS) entry which is preliminary data.</text>
</comment>
<name>A0A926FKD0_AERHY</name>
<dbReference type="InterPro" id="IPR035919">
    <property type="entry name" value="EAL_sf"/>
</dbReference>
<feature type="domain" description="EAL" evidence="1">
    <location>
        <begin position="1"/>
        <end position="62"/>
    </location>
</feature>
<dbReference type="EMBL" id="JACLAN010000007">
    <property type="protein sequence ID" value="MBC8674116.1"/>
    <property type="molecule type" value="Genomic_DNA"/>
</dbReference>
<evidence type="ECO:0000259" key="1">
    <source>
        <dbReference type="PROSITE" id="PS50883"/>
    </source>
</evidence>
<dbReference type="PROSITE" id="PS50883">
    <property type="entry name" value="EAL"/>
    <property type="match status" value="1"/>
</dbReference>
<dbReference type="SUPFAM" id="SSF141868">
    <property type="entry name" value="EAL domain-like"/>
    <property type="match status" value="1"/>
</dbReference>
<dbReference type="InterPro" id="IPR001633">
    <property type="entry name" value="EAL_dom"/>
</dbReference>